<comment type="caution">
    <text evidence="11">The sequence shown here is derived from an EMBL/GenBank/DDBJ whole genome shotgun (WGS) entry which is preliminary data.</text>
</comment>
<evidence type="ECO:0000313" key="12">
    <source>
        <dbReference type="Proteomes" id="UP000185779"/>
    </source>
</evidence>
<dbReference type="PRINTS" id="PR00773">
    <property type="entry name" value="GRPEPROTEIN"/>
</dbReference>
<keyword evidence="5 7" id="KW-0346">Stress response</keyword>
<keyword evidence="12" id="KW-1185">Reference proteome</keyword>
<comment type="function">
    <text evidence="7 8">Participates actively in the response to hyperosmotic and heat shock by preventing the aggregation of stress-denatured proteins, in association with DnaK and GrpE. It is the nucleotide exchange factor for DnaK and may function as a thermosensor. Unfolded proteins bind initially to DnaJ; upon interaction with the DnaJ-bound protein, DnaK hydrolyzes its bound ATP, resulting in the formation of a stable complex. GrpE releases ADP from DnaK; ATP binding to DnaK triggers the release of the substrate protein, thus completing the reaction cycle. Several rounds of ATP-dependent interactions between DnaJ, DnaK and GrpE are required for fully efficient folding.</text>
</comment>
<protein>
    <recommendedName>
        <fullName evidence="7 8">Protein GrpE</fullName>
    </recommendedName>
    <alternativeName>
        <fullName evidence="7">HSP-70 cofactor</fullName>
    </alternativeName>
</protein>
<evidence type="ECO:0000313" key="11">
    <source>
        <dbReference type="EMBL" id="OFV65596.1"/>
    </source>
</evidence>
<dbReference type="SUPFAM" id="SSF51064">
    <property type="entry name" value="Head domain of nucleotide exchange factor GrpE"/>
    <property type="match status" value="1"/>
</dbReference>
<dbReference type="InterPro" id="IPR009012">
    <property type="entry name" value="GrpE_head"/>
</dbReference>
<dbReference type="Proteomes" id="UP000185779">
    <property type="component" value="Unassembled WGS sequence"/>
</dbReference>
<dbReference type="GO" id="GO:0051087">
    <property type="term" value="F:protein-folding chaperone binding"/>
    <property type="evidence" value="ECO:0007669"/>
    <property type="project" value="InterPro"/>
</dbReference>
<dbReference type="AlphaFoldDB" id="A0A1F2P4H3"/>
<feature type="coiled-coil region" evidence="10">
    <location>
        <begin position="8"/>
        <end position="42"/>
    </location>
</feature>
<dbReference type="Gene3D" id="2.30.22.10">
    <property type="entry name" value="Head domain of nucleotide exchange factor GrpE"/>
    <property type="match status" value="1"/>
</dbReference>
<dbReference type="InterPro" id="IPR000740">
    <property type="entry name" value="GrpE"/>
</dbReference>
<dbReference type="SUPFAM" id="SSF58014">
    <property type="entry name" value="Coiled-coil domain of nucleotide exchange factor GrpE"/>
    <property type="match status" value="1"/>
</dbReference>
<dbReference type="Pfam" id="PF01025">
    <property type="entry name" value="GrpE"/>
    <property type="match status" value="1"/>
</dbReference>
<dbReference type="GO" id="GO:0005737">
    <property type="term" value="C:cytoplasm"/>
    <property type="evidence" value="ECO:0007669"/>
    <property type="project" value="UniProtKB-SubCell"/>
</dbReference>
<dbReference type="EMBL" id="LYOR01000010">
    <property type="protein sequence ID" value="OFV65596.1"/>
    <property type="molecule type" value="Genomic_DNA"/>
</dbReference>
<proteinExistence type="inferred from homology"/>
<dbReference type="GO" id="GO:0051082">
    <property type="term" value="F:unfolded protein binding"/>
    <property type="evidence" value="ECO:0007669"/>
    <property type="project" value="TreeGrafter"/>
</dbReference>
<dbReference type="HAMAP" id="MF_01151">
    <property type="entry name" value="GrpE"/>
    <property type="match status" value="1"/>
</dbReference>
<evidence type="ECO:0000256" key="10">
    <source>
        <dbReference type="SAM" id="Coils"/>
    </source>
</evidence>
<dbReference type="GO" id="GO:0000774">
    <property type="term" value="F:adenyl-nucleotide exchange factor activity"/>
    <property type="evidence" value="ECO:0007669"/>
    <property type="project" value="InterPro"/>
</dbReference>
<keyword evidence="4 7" id="KW-0963">Cytoplasm</keyword>
<evidence type="ECO:0000256" key="5">
    <source>
        <dbReference type="ARBA" id="ARBA00023016"/>
    </source>
</evidence>
<evidence type="ECO:0000256" key="8">
    <source>
        <dbReference type="RuleBase" id="RU000639"/>
    </source>
</evidence>
<evidence type="ECO:0000256" key="1">
    <source>
        <dbReference type="ARBA" id="ARBA00004496"/>
    </source>
</evidence>
<dbReference type="STRING" id="1839936.SBU_001524"/>
<comment type="subcellular location">
    <subcellularLocation>
        <location evidence="1 7">Cytoplasm</location>
    </subcellularLocation>
</comment>
<evidence type="ECO:0000256" key="4">
    <source>
        <dbReference type="ARBA" id="ARBA00022490"/>
    </source>
</evidence>
<dbReference type="GO" id="GO:0042803">
    <property type="term" value="F:protein homodimerization activity"/>
    <property type="evidence" value="ECO:0007669"/>
    <property type="project" value="InterPro"/>
</dbReference>
<evidence type="ECO:0000256" key="6">
    <source>
        <dbReference type="ARBA" id="ARBA00023186"/>
    </source>
</evidence>
<evidence type="ECO:0000256" key="2">
    <source>
        <dbReference type="ARBA" id="ARBA00009054"/>
    </source>
</evidence>
<sequence length="161" mass="18527">MIVMGVPEEELKKEIERLQNELDELNDQYLRALADFDNYKKRTEGERSRIRSLGRQDVILKILDVVDDFERAFDAIKDDNPVAEGFKSIYQNLLKVLEEFGVKPFESVGEVFDPNFHDAISSVPPSEHPPGTVTKEFQRGYLMDGEVIRPAKVEVVREVDE</sequence>
<dbReference type="FunFam" id="2.30.22.10:FF:000001">
    <property type="entry name" value="Protein GrpE"/>
    <property type="match status" value="1"/>
</dbReference>
<evidence type="ECO:0000256" key="3">
    <source>
        <dbReference type="ARBA" id="ARBA00011738"/>
    </source>
</evidence>
<keyword evidence="6 7" id="KW-0143">Chaperone</keyword>
<dbReference type="CDD" id="cd00446">
    <property type="entry name" value="GrpE"/>
    <property type="match status" value="1"/>
</dbReference>
<dbReference type="InterPro" id="IPR013805">
    <property type="entry name" value="GrpE_CC"/>
</dbReference>
<dbReference type="PANTHER" id="PTHR21237">
    <property type="entry name" value="GRPE PROTEIN"/>
    <property type="match status" value="1"/>
</dbReference>
<dbReference type="PANTHER" id="PTHR21237:SF40">
    <property type="entry name" value="CELL CYCLE AND APOPTOSIS REGULATOR PROTEIN 2"/>
    <property type="match status" value="1"/>
</dbReference>
<dbReference type="Gene3D" id="3.90.20.20">
    <property type="match status" value="1"/>
</dbReference>
<reference evidence="11" key="1">
    <citation type="submission" date="2016-05" db="EMBL/GenBank/DDBJ databases">
        <title>Microbial consortia oxidize butane by reversing methanogenesis.</title>
        <authorList>
            <person name="Laso-Perez R."/>
            <person name="Richter M."/>
            <person name="Wegener G."/>
            <person name="Musat F."/>
        </authorList>
    </citation>
    <scope>NUCLEOTIDE SEQUENCE [LARGE SCALE GENOMIC DNA]</scope>
    <source>
        <strain evidence="11">BOX1</strain>
    </source>
</reference>
<accession>A0A1F2P4H3</accession>
<keyword evidence="10" id="KW-0175">Coiled coil</keyword>
<dbReference type="PROSITE" id="PS01071">
    <property type="entry name" value="GRPE"/>
    <property type="match status" value="1"/>
</dbReference>
<evidence type="ECO:0000256" key="9">
    <source>
        <dbReference type="RuleBase" id="RU004478"/>
    </source>
</evidence>
<evidence type="ECO:0000256" key="7">
    <source>
        <dbReference type="HAMAP-Rule" id="MF_01151"/>
    </source>
</evidence>
<comment type="similarity">
    <text evidence="2 7 9">Belongs to the GrpE family.</text>
</comment>
<organism evidence="11 12">
    <name type="scientific">Candidatus Syntropharchaeum butanivorans</name>
    <dbReference type="NCBI Taxonomy" id="1839936"/>
    <lineage>
        <taxon>Archaea</taxon>
        <taxon>Methanobacteriati</taxon>
        <taxon>Methanobacteriota</taxon>
        <taxon>Stenosarchaea group</taxon>
        <taxon>Methanomicrobia</taxon>
        <taxon>Methanosarcinales</taxon>
        <taxon>ANME-2 cluster</taxon>
        <taxon>Candidatus Syntropharchaeum</taxon>
    </lineage>
</organism>
<gene>
    <name evidence="7" type="primary">grpE</name>
    <name evidence="11" type="ORF">SBU_001524</name>
</gene>
<comment type="subunit">
    <text evidence="3 7">Homodimer.</text>
</comment>
<dbReference type="GO" id="GO:0006457">
    <property type="term" value="P:protein folding"/>
    <property type="evidence" value="ECO:0007669"/>
    <property type="project" value="InterPro"/>
</dbReference>
<name>A0A1F2P4H3_9EURY</name>